<name>A0A6A3C9P1_HIBSY</name>
<dbReference type="PANTHER" id="PTHR34193">
    <property type="entry name" value="OS11G0199801 PROTEIN"/>
    <property type="match status" value="1"/>
</dbReference>
<reference evidence="2" key="1">
    <citation type="submission" date="2019-09" db="EMBL/GenBank/DDBJ databases">
        <title>Draft genome information of white flower Hibiscus syriacus.</title>
        <authorList>
            <person name="Kim Y.-M."/>
        </authorList>
    </citation>
    <scope>NUCLEOTIDE SEQUENCE [LARGE SCALE GENOMIC DNA]</scope>
    <source>
        <strain evidence="2">YM2019G1</strain>
    </source>
</reference>
<feature type="region of interest" description="Disordered" evidence="1">
    <location>
        <begin position="143"/>
        <end position="172"/>
    </location>
</feature>
<dbReference type="AlphaFoldDB" id="A0A6A3C9P1"/>
<dbReference type="EMBL" id="VEPZ02000424">
    <property type="protein sequence ID" value="KAE8725424.1"/>
    <property type="molecule type" value="Genomic_DNA"/>
</dbReference>
<accession>A0A6A3C9P1</accession>
<dbReference type="PANTHER" id="PTHR34193:SF10">
    <property type="entry name" value="DUF1645 FAMILY PROTEIN"/>
    <property type="match status" value="1"/>
</dbReference>
<comment type="caution">
    <text evidence="2">The sequence shown here is derived from an EMBL/GenBank/DDBJ whole genome shotgun (WGS) entry which is preliminary data.</text>
</comment>
<protein>
    <submittedName>
        <fullName evidence="2">U2 small nuclear ribonucleoprotein auxiliary factor</fullName>
    </submittedName>
</protein>
<sequence length="260" mass="30215">MMLDRRHGVTGDQISSFNPAYRIHNNCDGTGDIEFDFWAARETLYFNDENLDDGCQVEFQVEESCVEDCPSPSWGATKSTDDSPLLPDNHFYSNLSPSRRRQIIEQGRKELMEMVRNMPESNYELSLKDLVDRKNPPEMVKERVVYEDKSLSSGTETKRRKTKTAAGSLSRTKSMEADHFLLKMSFPTRLVSFKKKSMAENSSRVSPSPPEGSEKPASKKRWIKWIFMRRNHNNREDSSNRDEKRSSWPGCWLFFFSRKT</sequence>
<evidence type="ECO:0000256" key="1">
    <source>
        <dbReference type="SAM" id="MobiDB-lite"/>
    </source>
</evidence>
<dbReference type="Proteomes" id="UP000436088">
    <property type="component" value="Unassembled WGS sequence"/>
</dbReference>
<feature type="region of interest" description="Disordered" evidence="1">
    <location>
        <begin position="198"/>
        <end position="219"/>
    </location>
</feature>
<proteinExistence type="predicted"/>
<organism evidence="2 3">
    <name type="scientific">Hibiscus syriacus</name>
    <name type="common">Rose of Sharon</name>
    <dbReference type="NCBI Taxonomy" id="106335"/>
    <lineage>
        <taxon>Eukaryota</taxon>
        <taxon>Viridiplantae</taxon>
        <taxon>Streptophyta</taxon>
        <taxon>Embryophyta</taxon>
        <taxon>Tracheophyta</taxon>
        <taxon>Spermatophyta</taxon>
        <taxon>Magnoliopsida</taxon>
        <taxon>eudicotyledons</taxon>
        <taxon>Gunneridae</taxon>
        <taxon>Pentapetalae</taxon>
        <taxon>rosids</taxon>
        <taxon>malvids</taxon>
        <taxon>Malvales</taxon>
        <taxon>Malvaceae</taxon>
        <taxon>Malvoideae</taxon>
        <taxon>Hibiscus</taxon>
    </lineage>
</organism>
<evidence type="ECO:0000313" key="2">
    <source>
        <dbReference type="EMBL" id="KAE8725424.1"/>
    </source>
</evidence>
<gene>
    <name evidence="2" type="ORF">F3Y22_tig00008843pilonHSYRG00058</name>
</gene>
<keyword evidence="3" id="KW-1185">Reference proteome</keyword>
<evidence type="ECO:0000313" key="3">
    <source>
        <dbReference type="Proteomes" id="UP000436088"/>
    </source>
</evidence>
<keyword evidence="2" id="KW-0687">Ribonucleoprotein</keyword>
<dbReference type="GO" id="GO:1990904">
    <property type="term" value="C:ribonucleoprotein complex"/>
    <property type="evidence" value="ECO:0007669"/>
    <property type="project" value="UniProtKB-KW"/>
</dbReference>